<dbReference type="AlphaFoldDB" id="A0A2N8HE90"/>
<name>A0A2N8HE90_9BACT</name>
<accession>A0A2N8HE90</accession>
<protein>
    <submittedName>
        <fullName evidence="1">Uncharacterized protein</fullName>
    </submittedName>
</protein>
<sequence>MPSRFQGGCLRPLRLLDKGAAKNRFLLTAKVFLPWYIFPGVQFPFSCRKGLAVLHGFFHKKTGGMPPSGFRIRLVKPVKWS</sequence>
<organism evidence="1 2">
    <name type="scientific">Akkermansia muciniphila</name>
    <dbReference type="NCBI Taxonomy" id="239935"/>
    <lineage>
        <taxon>Bacteria</taxon>
        <taxon>Pseudomonadati</taxon>
        <taxon>Verrucomicrobiota</taxon>
        <taxon>Verrucomicrobiia</taxon>
        <taxon>Verrucomicrobiales</taxon>
        <taxon>Akkermansiaceae</taxon>
        <taxon>Akkermansia</taxon>
    </lineage>
</organism>
<comment type="caution">
    <text evidence="1">The sequence shown here is derived from an EMBL/GenBank/DDBJ whole genome shotgun (WGS) entry which is preliminary data.</text>
</comment>
<dbReference type="EMBL" id="PJKA01000010">
    <property type="protein sequence ID" value="PNC18278.1"/>
    <property type="molecule type" value="Genomic_DNA"/>
</dbReference>
<evidence type="ECO:0000313" key="2">
    <source>
        <dbReference type="Proteomes" id="UP000236000"/>
    </source>
</evidence>
<reference evidence="1 2" key="1">
    <citation type="journal article" date="2017" name="BMC Genomics">
        <title>Genome sequencing of 39 Akkermansia muciniphila isolates reveals its population structure, genomic and functional diverisity, and global distribution in mammalian gut microbiotas.</title>
        <authorList>
            <person name="Guo X."/>
            <person name="Li S."/>
            <person name="Zhang J."/>
            <person name="Wu F."/>
            <person name="Li X."/>
            <person name="Wu D."/>
            <person name="Zhang M."/>
            <person name="Ou Z."/>
            <person name="Jie Z."/>
            <person name="Yan Q."/>
            <person name="Li P."/>
            <person name="Yi J."/>
            <person name="Peng Y."/>
        </authorList>
    </citation>
    <scope>NUCLEOTIDE SEQUENCE [LARGE SCALE GENOMIC DNA]</scope>
    <source>
        <strain evidence="1 2">GP24</strain>
    </source>
</reference>
<evidence type="ECO:0000313" key="1">
    <source>
        <dbReference type="EMBL" id="PNC18278.1"/>
    </source>
</evidence>
<proteinExistence type="predicted"/>
<dbReference type="Proteomes" id="UP000236000">
    <property type="component" value="Unassembled WGS sequence"/>
</dbReference>
<gene>
    <name evidence="1" type="ORF">CXU22_06525</name>
</gene>